<keyword evidence="3" id="KW-1185">Reference proteome</keyword>
<dbReference type="Proteomes" id="UP000215289">
    <property type="component" value="Unassembled WGS sequence"/>
</dbReference>
<organism evidence="2 3">
    <name type="scientific">Aspergillus turcosus</name>
    <dbReference type="NCBI Taxonomy" id="1245748"/>
    <lineage>
        <taxon>Eukaryota</taxon>
        <taxon>Fungi</taxon>
        <taxon>Dikarya</taxon>
        <taxon>Ascomycota</taxon>
        <taxon>Pezizomycotina</taxon>
        <taxon>Eurotiomycetes</taxon>
        <taxon>Eurotiomycetidae</taxon>
        <taxon>Eurotiales</taxon>
        <taxon>Aspergillaceae</taxon>
        <taxon>Aspergillus</taxon>
        <taxon>Aspergillus subgen. Fumigati</taxon>
    </lineage>
</organism>
<feature type="non-terminal residue" evidence="2">
    <location>
        <position position="65"/>
    </location>
</feature>
<proteinExistence type="predicted"/>
<sequence>MPRNALTPDGTVPIPGSAITDRPSKASASSTKWNTDKLGMRLGVDVASAMTAGALTCPVITVIDR</sequence>
<evidence type="ECO:0000313" key="2">
    <source>
        <dbReference type="EMBL" id="RLL95347.1"/>
    </source>
</evidence>
<dbReference type="AlphaFoldDB" id="A0A3R7IH92"/>
<name>A0A3R7IH92_9EURO</name>
<evidence type="ECO:0000313" key="3">
    <source>
        <dbReference type="Proteomes" id="UP000215289"/>
    </source>
</evidence>
<protein>
    <submittedName>
        <fullName evidence="2">Uncharacterized protein</fullName>
    </submittedName>
</protein>
<evidence type="ECO:0000256" key="1">
    <source>
        <dbReference type="SAM" id="MobiDB-lite"/>
    </source>
</evidence>
<feature type="region of interest" description="Disordered" evidence="1">
    <location>
        <begin position="1"/>
        <end position="32"/>
    </location>
</feature>
<dbReference type="EMBL" id="NIDN02000157">
    <property type="protein sequence ID" value="RLL95347.1"/>
    <property type="molecule type" value="Genomic_DNA"/>
</dbReference>
<comment type="caution">
    <text evidence="2">The sequence shown here is derived from an EMBL/GenBank/DDBJ whole genome shotgun (WGS) entry which is preliminary data.</text>
</comment>
<accession>A0A3R7IH92</accession>
<dbReference type="OrthoDB" id="275936at2759"/>
<reference evidence="2 3" key="1">
    <citation type="submission" date="2018-08" db="EMBL/GenBank/DDBJ databases">
        <title>Draft genome sequences of two Aspergillus turcosus clinical strains isolated from bronchoalveolar lavage fluid: one azole-susceptible and the other azole-resistant.</title>
        <authorList>
            <person name="Parent-Michaud M."/>
            <person name="Dufresne P.J."/>
            <person name="Fournier E."/>
            <person name="Martineau C."/>
            <person name="Moreira S."/>
            <person name="Perkins V."/>
            <person name="De Repentigny L."/>
            <person name="Dufresne S.F."/>
        </authorList>
    </citation>
    <scope>NUCLEOTIDE SEQUENCE [LARGE SCALE GENOMIC DNA]</scope>
    <source>
        <strain evidence="2">HMR AF 1038</strain>
    </source>
</reference>
<gene>
    <name evidence="2" type="ORF">CFD26_105632</name>
</gene>